<evidence type="ECO:0000313" key="2">
    <source>
        <dbReference type="Proteomes" id="UP000031971"/>
    </source>
</evidence>
<organism evidence="1 2">
    <name type="scientific">Paramagnetospirillum magnetotacticum MS-1</name>
    <dbReference type="NCBI Taxonomy" id="272627"/>
    <lineage>
        <taxon>Bacteria</taxon>
        <taxon>Pseudomonadati</taxon>
        <taxon>Pseudomonadota</taxon>
        <taxon>Alphaproteobacteria</taxon>
        <taxon>Rhodospirillales</taxon>
        <taxon>Magnetospirillaceae</taxon>
        <taxon>Paramagnetospirillum</taxon>
    </lineage>
</organism>
<comment type="caution">
    <text evidence="1">The sequence shown here is derived from an EMBL/GenBank/DDBJ whole genome shotgun (WGS) entry which is preliminary data.</text>
</comment>
<dbReference type="AlphaFoldDB" id="A0A0C2UXB9"/>
<evidence type="ECO:0000313" key="1">
    <source>
        <dbReference type="EMBL" id="KIL97476.1"/>
    </source>
</evidence>
<reference evidence="1 2" key="1">
    <citation type="submission" date="2015-01" db="EMBL/GenBank/DDBJ databases">
        <title>Genome Sequence of Magnetospirillum magnetotacticum Strain MS-1.</title>
        <authorList>
            <person name="Marinov G.K."/>
            <person name="Smalley M.D."/>
            <person name="DeSalvo G."/>
        </authorList>
    </citation>
    <scope>NUCLEOTIDE SEQUENCE [LARGE SCALE GENOMIC DNA]</scope>
    <source>
        <strain evidence="1 2">MS-1</strain>
    </source>
</reference>
<dbReference type="Proteomes" id="UP000031971">
    <property type="component" value="Unassembled WGS sequence"/>
</dbReference>
<protein>
    <submittedName>
        <fullName evidence="1">Uncharacterized protein</fullName>
    </submittedName>
</protein>
<proteinExistence type="predicted"/>
<name>A0A0C2UXB9_PARME</name>
<keyword evidence="2" id="KW-1185">Reference proteome</keyword>
<sequence>MSRGIALDFAAHAIQQTDAEMPYLVARRIAKGLMPDADEVECGIAA</sequence>
<dbReference type="EMBL" id="JXSL01000030">
    <property type="protein sequence ID" value="KIL97476.1"/>
    <property type="molecule type" value="Genomic_DNA"/>
</dbReference>
<accession>A0A0C2UXB9</accession>
<gene>
    <name evidence="1" type="ORF">CCC_00537</name>
</gene>